<organism evidence="2 3">
    <name type="scientific">Peribacillus frigoritolerans</name>
    <dbReference type="NCBI Taxonomy" id="450367"/>
    <lineage>
        <taxon>Bacteria</taxon>
        <taxon>Bacillati</taxon>
        <taxon>Bacillota</taxon>
        <taxon>Bacilli</taxon>
        <taxon>Bacillales</taxon>
        <taxon>Bacillaceae</taxon>
        <taxon>Peribacillus</taxon>
    </lineage>
</organism>
<evidence type="ECO:0000256" key="1">
    <source>
        <dbReference type="SAM" id="Phobius"/>
    </source>
</evidence>
<dbReference type="Proteomes" id="UP001238973">
    <property type="component" value="Unassembled WGS sequence"/>
</dbReference>
<dbReference type="AlphaFoldDB" id="A0AAJ1VAP2"/>
<name>A0AAJ1VAP2_9BACI</name>
<reference evidence="2" key="1">
    <citation type="submission" date="2023-06" db="EMBL/GenBank/DDBJ databases">
        <title>Comparative genomics of Bacillaceae isolates and their secondary metabolite potential.</title>
        <authorList>
            <person name="Song L."/>
            <person name="Nielsen L.J."/>
            <person name="Mohite O."/>
            <person name="Xu X."/>
            <person name="Weber T."/>
            <person name="Kovacs A.T."/>
        </authorList>
    </citation>
    <scope>NUCLEOTIDE SEQUENCE</scope>
    <source>
        <strain evidence="2">G1S1</strain>
    </source>
</reference>
<protein>
    <submittedName>
        <fullName evidence="2">SAR2788 family putative toxin</fullName>
    </submittedName>
</protein>
<accession>A0AAJ1VAP2</accession>
<dbReference type="EMBL" id="JAUCFI010000003">
    <property type="protein sequence ID" value="MDM5283679.1"/>
    <property type="molecule type" value="Genomic_DNA"/>
</dbReference>
<keyword evidence="1" id="KW-0812">Transmembrane</keyword>
<evidence type="ECO:0000313" key="2">
    <source>
        <dbReference type="EMBL" id="MDM5283679.1"/>
    </source>
</evidence>
<proteinExistence type="predicted"/>
<feature type="transmembrane region" description="Helical" evidence="1">
    <location>
        <begin position="191"/>
        <end position="212"/>
    </location>
</feature>
<keyword evidence="1" id="KW-0472">Membrane</keyword>
<sequence length="316" mass="34312">MMNKWTFKQVISVLLALVLVVGLLPHRIATAEGINEKSAAEDINKGTGLIQGQTDGEVDQVIEEINDEENVSVEYNDEEIVVETKVEFEEEVFEEVPNEATSVYDIENAQVALSVNHETNDIILKSIEKDVVGNEVEKEYKVDVETATEEEIVATFTDVATGQEFKVDSNELQASFVWFLVPVGVVIGEVLLAHLISAGLAIVISGVAYLAVSEFLKRPKTKSHYTAVRKSSGLFIGNGITHAKAASRLKSGADTWSTSKSNAQSVAKAASPISKALGPEIDKSGKGKLYHYHPISGYKQGVSVRMGSHAFYGSPR</sequence>
<gene>
    <name evidence="2" type="ORF">QUF85_10195</name>
</gene>
<evidence type="ECO:0000313" key="3">
    <source>
        <dbReference type="Proteomes" id="UP001238973"/>
    </source>
</evidence>
<keyword evidence="1" id="KW-1133">Transmembrane helix</keyword>
<dbReference type="NCBIfam" id="NF038340">
    <property type="entry name" value="SAR2788_fam"/>
    <property type="match status" value="1"/>
</dbReference>
<dbReference type="RefSeq" id="WP_289349492.1">
    <property type="nucleotide sequence ID" value="NZ_JAUCFI010000003.1"/>
</dbReference>
<comment type="caution">
    <text evidence="2">The sequence shown here is derived from an EMBL/GenBank/DDBJ whole genome shotgun (WGS) entry which is preliminary data.</text>
</comment>